<feature type="transmembrane region" description="Helical" evidence="2">
    <location>
        <begin position="21"/>
        <end position="39"/>
    </location>
</feature>
<evidence type="ECO:0000313" key="4">
    <source>
        <dbReference type="Proteomes" id="UP000298493"/>
    </source>
</evidence>
<evidence type="ECO:0000313" key="3">
    <source>
        <dbReference type="EMBL" id="TID12922.1"/>
    </source>
</evidence>
<comment type="caution">
    <text evidence="3">The sequence shown here is derived from an EMBL/GenBank/DDBJ whole genome shotgun (WGS) entry which is preliminary data.</text>
</comment>
<sequence length="561" mass="63311">MDFETQLSKGIHTFTHLIIKYHLTLLFTVGPLCLLGLTAFEAYTGEHYNEVPSPFPPEFSLLDIYHPFLAFFYAGVQLPKNCRIGSAWIIPQLVFALAHVGKSLLRLDSLLDIRTFPVLSHFLFPLVLIDFIEKYDTNWIISLSTCYLIANIVSPIDRNRLSNNQEVVKELRAKLSAQVTSTKTATNTLAFINSDRDVWRNKYLAEQSSHSQIVETHSALFQIQDAAFSSLSTTLEQESHKIESLTAQSKLDHSENTKLRRLLEVSRLKFKQVIAAEDREVLTTVALKKAHAHELFRARLEIVDKFSRQLWDLRSTRVAKKLSVTKSELSVTRSELSTTKVELSTTKDELSTTKDELSTTKAELSTTKDELSTTKSEFSKVQAIKTDNDASKKLKTLQSALMTRVQQMSTLQIESTTLKSDKANLEKQLAAVKSGKAEGSNQLLAADVDVILARERENMKLSLQLGRANERVAELETVVTRKDVKILELNKRRDELRAEKEALKSGETASKEFKEMQDALEGTSVELDRVKAGLSEKQRETDIGSSMIFSDSIRVSRVRNQ</sequence>
<reference evidence="3 4" key="1">
    <citation type="submission" date="2019-04" db="EMBL/GenBank/DDBJ databases">
        <title>High contiguity whole genome sequence and gene annotation resource for two Venturia nashicola isolates.</title>
        <authorList>
            <person name="Prokchorchik M."/>
            <person name="Won K."/>
            <person name="Lee Y."/>
            <person name="Choi E.D."/>
            <person name="Segonzac C."/>
            <person name="Sohn K.H."/>
        </authorList>
    </citation>
    <scope>NUCLEOTIDE SEQUENCE [LARGE SCALE GENOMIC DNA]</scope>
    <source>
        <strain evidence="3 4">PRI2</strain>
    </source>
</reference>
<name>A0A4Z1NEY3_9PEZI</name>
<dbReference type="Proteomes" id="UP000298493">
    <property type="component" value="Unassembled WGS sequence"/>
</dbReference>
<dbReference type="AlphaFoldDB" id="A0A4Z1NEY3"/>
<dbReference type="STRING" id="86259.A0A4Z1NEY3"/>
<gene>
    <name evidence="3" type="ORF">E6O75_ATG10106</name>
</gene>
<accession>A0A4Z1NEY3</accession>
<protein>
    <submittedName>
        <fullName evidence="3">Salivary glue protein Sgs-4-like Protein</fullName>
    </submittedName>
</protein>
<keyword evidence="2" id="KW-1133">Transmembrane helix</keyword>
<organism evidence="3 4">
    <name type="scientific">Venturia nashicola</name>
    <dbReference type="NCBI Taxonomy" id="86259"/>
    <lineage>
        <taxon>Eukaryota</taxon>
        <taxon>Fungi</taxon>
        <taxon>Dikarya</taxon>
        <taxon>Ascomycota</taxon>
        <taxon>Pezizomycotina</taxon>
        <taxon>Dothideomycetes</taxon>
        <taxon>Pleosporomycetidae</taxon>
        <taxon>Venturiales</taxon>
        <taxon>Venturiaceae</taxon>
        <taxon>Venturia</taxon>
    </lineage>
</organism>
<evidence type="ECO:0000256" key="2">
    <source>
        <dbReference type="SAM" id="Phobius"/>
    </source>
</evidence>
<dbReference type="EMBL" id="SNSC02000031">
    <property type="protein sequence ID" value="TID12922.1"/>
    <property type="molecule type" value="Genomic_DNA"/>
</dbReference>
<dbReference type="OrthoDB" id="3227535at2759"/>
<keyword evidence="2" id="KW-0472">Membrane</keyword>
<proteinExistence type="predicted"/>
<dbReference type="Gene3D" id="1.10.287.540">
    <property type="entry name" value="Helix hairpin bin"/>
    <property type="match status" value="1"/>
</dbReference>
<keyword evidence="2" id="KW-0812">Transmembrane</keyword>
<keyword evidence="4" id="KW-1185">Reference proteome</keyword>
<keyword evidence="1" id="KW-0175">Coiled coil</keyword>
<evidence type="ECO:0000256" key="1">
    <source>
        <dbReference type="SAM" id="Coils"/>
    </source>
</evidence>
<feature type="coiled-coil region" evidence="1">
    <location>
        <begin position="458"/>
        <end position="506"/>
    </location>
</feature>